<dbReference type="AlphaFoldDB" id="A0A5K7S553"/>
<evidence type="ECO:0000259" key="9">
    <source>
        <dbReference type="Pfam" id="PF13231"/>
    </source>
</evidence>
<dbReference type="GO" id="GO:0009103">
    <property type="term" value="P:lipopolysaccharide biosynthetic process"/>
    <property type="evidence" value="ECO:0007669"/>
    <property type="project" value="UniProtKB-ARBA"/>
</dbReference>
<reference evidence="10" key="1">
    <citation type="journal article" date="2020" name="Int. J. Syst. Evol. Microbiol.">
        <title>Aquipluma nitroreducens gen. nov. sp. nov., a novel facultatively anaerobic bacterium isolated from a freshwater lake.</title>
        <authorList>
            <person name="Watanabe M."/>
            <person name="Kojima H."/>
            <person name="Fukui M."/>
        </authorList>
    </citation>
    <scope>NUCLEOTIDE SEQUENCE</scope>
    <source>
        <strain evidence="10">MeG22</strain>
    </source>
</reference>
<feature type="transmembrane region" description="Helical" evidence="8">
    <location>
        <begin position="125"/>
        <end position="141"/>
    </location>
</feature>
<proteinExistence type="predicted"/>
<keyword evidence="3" id="KW-0328">Glycosyltransferase</keyword>
<feature type="transmembrane region" description="Helical" evidence="8">
    <location>
        <begin position="266"/>
        <end position="282"/>
    </location>
</feature>
<keyword evidence="4 10" id="KW-0808">Transferase</keyword>
<feature type="transmembrane region" description="Helical" evidence="8">
    <location>
        <begin position="96"/>
        <end position="113"/>
    </location>
</feature>
<comment type="subcellular location">
    <subcellularLocation>
        <location evidence="1">Cell membrane</location>
        <topology evidence="1">Multi-pass membrane protein</topology>
    </subcellularLocation>
</comment>
<evidence type="ECO:0000313" key="10">
    <source>
        <dbReference type="EMBL" id="BBE16688.1"/>
    </source>
</evidence>
<evidence type="ECO:0000256" key="4">
    <source>
        <dbReference type="ARBA" id="ARBA00022679"/>
    </source>
</evidence>
<evidence type="ECO:0000256" key="5">
    <source>
        <dbReference type="ARBA" id="ARBA00022692"/>
    </source>
</evidence>
<feature type="transmembrane region" description="Helical" evidence="8">
    <location>
        <begin position="69"/>
        <end position="90"/>
    </location>
</feature>
<dbReference type="KEGG" id="anf:AQPE_0831"/>
<feature type="transmembrane region" description="Helical" evidence="8">
    <location>
        <begin position="190"/>
        <end position="210"/>
    </location>
</feature>
<name>A0A5K7S553_9BACT</name>
<feature type="domain" description="Glycosyltransferase RgtA/B/C/D-like" evidence="9">
    <location>
        <begin position="50"/>
        <end position="207"/>
    </location>
</feature>
<gene>
    <name evidence="10" type="ORF">AQPE_0831</name>
</gene>
<keyword evidence="11" id="KW-1185">Reference proteome</keyword>
<dbReference type="InterPro" id="IPR050297">
    <property type="entry name" value="LipidA_mod_glycosyltrf_83"/>
</dbReference>
<evidence type="ECO:0000313" key="11">
    <source>
        <dbReference type="Proteomes" id="UP001193389"/>
    </source>
</evidence>
<dbReference type="EMBL" id="AP018694">
    <property type="protein sequence ID" value="BBE16688.1"/>
    <property type="molecule type" value="Genomic_DNA"/>
</dbReference>
<feature type="transmembrane region" description="Helical" evidence="8">
    <location>
        <begin position="240"/>
        <end position="259"/>
    </location>
</feature>
<protein>
    <submittedName>
        <fullName evidence="10">4-amino-4-deoxy-L-arabinose transferase and related glycosyltransferases of PMT family</fullName>
    </submittedName>
</protein>
<dbReference type="RefSeq" id="WP_318349740.1">
    <property type="nucleotide sequence ID" value="NZ_AP018694.1"/>
</dbReference>
<keyword evidence="7 8" id="KW-0472">Membrane</keyword>
<feature type="transmembrane region" description="Helical" evidence="8">
    <location>
        <begin position="317"/>
        <end position="337"/>
    </location>
</feature>
<sequence length="508" mass="59216">MKTKHVVLSGLILLKFILQYTLIDPVYELHRDEFLHLDQAQHLAWGYTSVPPFTSWISWIILQLGNGVFWVKFFPALFGAITLLVVWKTIEELKGGWFALLLGAISVIFSALIRINMLYQPNSPDILAWTLLFFTILKFINSQNSKWLWYAGITFAFGFLNKYNIVFLLIGLLPAILITEHRTIFRNKHFYYAIILAALLIMPNLIWQYMNGFPVFKHLDELARTQLVNVNRFDFVKEQLLFFMGSLFVILAAFVAFFIYKPFRKYRIFGWSFLFIISLFVYLKAKGYYAIGLYPIFLAFGAVYLEQLLSGKRIKYVRPVILALPILMFFPLLQIAFPNRTPQEIRQHPEKYKDFGLLRWEDGKDHDLPQDFADMQGWKELAQKVDLAMASIPDKEHTLVLCDNYGQAGAINYYSAIKNISAVSMNADYINWLRLDQEIRNVILVQEASDDDPERNKEKPMFETVERVGEITNEFAREKGTAIYVLKNAKTDINEILRKEIAERKSRK</sequence>
<evidence type="ECO:0000256" key="1">
    <source>
        <dbReference type="ARBA" id="ARBA00004651"/>
    </source>
</evidence>
<evidence type="ECO:0000256" key="7">
    <source>
        <dbReference type="ARBA" id="ARBA00023136"/>
    </source>
</evidence>
<evidence type="ECO:0000256" key="2">
    <source>
        <dbReference type="ARBA" id="ARBA00022475"/>
    </source>
</evidence>
<evidence type="ECO:0000256" key="8">
    <source>
        <dbReference type="SAM" id="Phobius"/>
    </source>
</evidence>
<feature type="transmembrane region" description="Helical" evidence="8">
    <location>
        <begin position="43"/>
        <end position="62"/>
    </location>
</feature>
<dbReference type="Pfam" id="PF13231">
    <property type="entry name" value="PMT_2"/>
    <property type="match status" value="1"/>
</dbReference>
<evidence type="ECO:0000256" key="6">
    <source>
        <dbReference type="ARBA" id="ARBA00022989"/>
    </source>
</evidence>
<keyword evidence="2" id="KW-1003">Cell membrane</keyword>
<dbReference type="PANTHER" id="PTHR33908">
    <property type="entry name" value="MANNOSYLTRANSFERASE YKCB-RELATED"/>
    <property type="match status" value="1"/>
</dbReference>
<evidence type="ECO:0000256" key="3">
    <source>
        <dbReference type="ARBA" id="ARBA00022676"/>
    </source>
</evidence>
<feature type="transmembrane region" description="Helical" evidence="8">
    <location>
        <begin position="147"/>
        <end position="178"/>
    </location>
</feature>
<dbReference type="Proteomes" id="UP001193389">
    <property type="component" value="Chromosome"/>
</dbReference>
<dbReference type="InterPro" id="IPR038731">
    <property type="entry name" value="RgtA/B/C-like"/>
</dbReference>
<keyword evidence="5 8" id="KW-0812">Transmembrane</keyword>
<dbReference type="PANTHER" id="PTHR33908:SF11">
    <property type="entry name" value="MEMBRANE PROTEIN"/>
    <property type="match status" value="1"/>
</dbReference>
<accession>A0A5K7S553</accession>
<keyword evidence="6 8" id="KW-1133">Transmembrane helix</keyword>
<feature type="transmembrane region" description="Helical" evidence="8">
    <location>
        <begin position="288"/>
        <end position="305"/>
    </location>
</feature>
<organism evidence="10 11">
    <name type="scientific">Aquipluma nitroreducens</name>
    <dbReference type="NCBI Taxonomy" id="2010828"/>
    <lineage>
        <taxon>Bacteria</taxon>
        <taxon>Pseudomonadati</taxon>
        <taxon>Bacteroidota</taxon>
        <taxon>Bacteroidia</taxon>
        <taxon>Marinilabiliales</taxon>
        <taxon>Prolixibacteraceae</taxon>
        <taxon>Aquipluma</taxon>
    </lineage>
</organism>
<dbReference type="GO" id="GO:0005886">
    <property type="term" value="C:plasma membrane"/>
    <property type="evidence" value="ECO:0007669"/>
    <property type="project" value="UniProtKB-SubCell"/>
</dbReference>
<dbReference type="GO" id="GO:0016763">
    <property type="term" value="F:pentosyltransferase activity"/>
    <property type="evidence" value="ECO:0007669"/>
    <property type="project" value="TreeGrafter"/>
</dbReference>